<dbReference type="EMBL" id="NOJZ02000067">
    <property type="protein sequence ID" value="RDY22415.1"/>
    <property type="molecule type" value="Genomic_DNA"/>
</dbReference>
<evidence type="ECO:0000313" key="2">
    <source>
        <dbReference type="Proteomes" id="UP000243494"/>
    </source>
</evidence>
<comment type="caution">
    <text evidence="1">The sequence shown here is derived from an EMBL/GenBank/DDBJ whole genome shotgun (WGS) entry which is preliminary data.</text>
</comment>
<feature type="non-terminal residue" evidence="1">
    <location>
        <position position="88"/>
    </location>
</feature>
<name>A0A371IPK5_9FIRM</name>
<sequence length="88" mass="10015">MLNGKKISPIILMIILSLLIVQLVFADKNPKSEKLEDLSIQQLTEIRDKDIDQNVEYLKEFGADSKEVQDCKDEILNCDAGLVAFYNK</sequence>
<proteinExistence type="predicted"/>
<dbReference type="AlphaFoldDB" id="A0A371IPK5"/>
<reference evidence="1 2" key="1">
    <citation type="journal article" date="2017" name="Genome Announc.">
        <title>Draft Genome Sequence of Romboutsia maritimum sp. nov. Strain CCRI-22766(T), Isolated from Coastal Estuarine Mud.</title>
        <authorList>
            <person name="Maheux A.F."/>
            <person name="Boudreau D.K."/>
            <person name="Berube E."/>
            <person name="Boissinot M."/>
            <person name="Raymond F."/>
            <person name="Brodeur S."/>
            <person name="Corbeil J."/>
            <person name="Brightwell G."/>
            <person name="Broda D."/>
            <person name="Omar R.F."/>
            <person name="Bergeron M.G."/>
        </authorList>
    </citation>
    <scope>NUCLEOTIDE SEQUENCE [LARGE SCALE GENOMIC DNA]</scope>
    <source>
        <strain evidence="1 2">CCRI-22766</strain>
    </source>
</reference>
<evidence type="ECO:0000313" key="1">
    <source>
        <dbReference type="EMBL" id="RDY22415.1"/>
    </source>
</evidence>
<accession>A0A371IPK5</accession>
<keyword evidence="2" id="KW-1185">Reference proteome</keyword>
<gene>
    <name evidence="1" type="ORF">CHF27_013585</name>
</gene>
<dbReference type="Proteomes" id="UP000243494">
    <property type="component" value="Unassembled WGS sequence"/>
</dbReference>
<protein>
    <submittedName>
        <fullName evidence="1">Uncharacterized protein</fullName>
    </submittedName>
</protein>
<organism evidence="1 2">
    <name type="scientific">Romboutsia maritimum</name>
    <dbReference type="NCBI Taxonomy" id="2020948"/>
    <lineage>
        <taxon>Bacteria</taxon>
        <taxon>Bacillati</taxon>
        <taxon>Bacillota</taxon>
        <taxon>Clostridia</taxon>
        <taxon>Peptostreptococcales</taxon>
        <taxon>Peptostreptococcaceae</taxon>
        <taxon>Romboutsia</taxon>
    </lineage>
</organism>